<dbReference type="EMBL" id="HF920635">
    <property type="protein sequence ID" value="CCV02137.1"/>
    <property type="molecule type" value="Genomic_DNA"/>
</dbReference>
<sequence>MWGNKAFQDNYSTELKCDNYRLSNELNNLKKKYKLMVEEKQILEKKLRMVEVKVKNEKINLPGEIEKLLDNLESITIKNKLSDKLSNLLDCTTCVVCNTQIKCVLFIGCKHLVVCVECGEKIGERCPMCRTISKKVTLYT</sequence>
<dbReference type="GO" id="GO:0008270">
    <property type="term" value="F:zinc ion binding"/>
    <property type="evidence" value="ECO:0007669"/>
    <property type="project" value="UniProtKB-KW"/>
</dbReference>
<keyword evidence="5" id="KW-1185">Reference proteome</keyword>
<feature type="domain" description="RING-type" evidence="3">
    <location>
        <begin position="94"/>
        <end position="130"/>
    </location>
</feature>
<dbReference type="GeneID" id="18501491"/>
<keyword evidence="1" id="KW-0863">Zinc-finger</keyword>
<dbReference type="SUPFAM" id="SSF57850">
    <property type="entry name" value="RING/U-box"/>
    <property type="match status" value="1"/>
</dbReference>
<reference evidence="4 5" key="1">
    <citation type="journal article" date="2013" name="Arch. Virol.">
        <title>Complete genome sequence of invertebrate iridovirus IIV-25 isolated from a blackfly larva.</title>
        <authorList>
            <person name="Piegu B."/>
            <person name="Guizard S."/>
            <person name="Spears T."/>
            <person name="Cruaud C."/>
            <person name="Couloux A."/>
            <person name="Bideshi D.K."/>
            <person name="Federici B.A."/>
            <person name="Bigot Y."/>
        </authorList>
    </citation>
    <scope>NUCLEOTIDE SEQUENCE [LARGE SCALE GENOMIC DNA]</scope>
</reference>
<dbReference type="PROSITE" id="PS50089">
    <property type="entry name" value="ZF_RING_2"/>
    <property type="match status" value="1"/>
</dbReference>
<gene>
    <name evidence="4" type="primary">119L</name>
    <name evidence="4" type="ORF">IIV25_119L</name>
</gene>
<protein>
    <submittedName>
        <fullName evidence="4">Putative IAP</fullName>
    </submittedName>
</protein>
<evidence type="ECO:0000313" key="4">
    <source>
        <dbReference type="EMBL" id="CCV02137.1"/>
    </source>
</evidence>
<accession>W8W1K8</accession>
<evidence type="ECO:0000259" key="3">
    <source>
        <dbReference type="PROSITE" id="PS50089"/>
    </source>
</evidence>
<organism evidence="4 5">
    <name type="scientific">Invertebrate iridovirus 25</name>
    <dbReference type="NCBI Taxonomy" id="1301280"/>
    <lineage>
        <taxon>Viruses</taxon>
        <taxon>Varidnaviria</taxon>
        <taxon>Bamfordvirae</taxon>
        <taxon>Nucleocytoviricota</taxon>
        <taxon>Megaviricetes</taxon>
        <taxon>Pimascovirales</taxon>
        <taxon>Pimascovirales incertae sedis</taxon>
        <taxon>Iridoviridae</taxon>
        <taxon>Betairidovirinae</taxon>
        <taxon>Chloriridovirus</taxon>
        <taxon>Chloriridovirus simulium2</taxon>
    </lineage>
</organism>
<dbReference type="OrthoDB" id="509at10486"/>
<feature type="coiled-coil region" evidence="2">
    <location>
        <begin position="12"/>
        <end position="60"/>
    </location>
</feature>
<evidence type="ECO:0000256" key="2">
    <source>
        <dbReference type="SAM" id="Coils"/>
    </source>
</evidence>
<dbReference type="InterPro" id="IPR001841">
    <property type="entry name" value="Znf_RING"/>
</dbReference>
<evidence type="ECO:0000313" key="5">
    <source>
        <dbReference type="Proteomes" id="UP000097612"/>
    </source>
</evidence>
<keyword evidence="2" id="KW-0175">Coiled coil</keyword>
<dbReference type="Gene3D" id="3.30.40.10">
    <property type="entry name" value="Zinc/RING finger domain, C3HC4 (zinc finger)"/>
    <property type="match status" value="1"/>
</dbReference>
<dbReference type="Pfam" id="PF13920">
    <property type="entry name" value="zf-C3HC4_3"/>
    <property type="match status" value="1"/>
</dbReference>
<dbReference type="InterPro" id="IPR013083">
    <property type="entry name" value="Znf_RING/FYVE/PHD"/>
</dbReference>
<proteinExistence type="predicted"/>
<evidence type="ECO:0000256" key="1">
    <source>
        <dbReference type="PROSITE-ProRule" id="PRU00175"/>
    </source>
</evidence>
<dbReference type="Proteomes" id="UP000097612">
    <property type="component" value="Segment"/>
</dbReference>
<name>W8W1K8_9VIRU</name>
<dbReference type="RefSeq" id="YP_009010652.1">
    <property type="nucleotide sequence ID" value="NC_023613.1"/>
</dbReference>
<dbReference type="KEGG" id="vg:18501491"/>
<keyword evidence="1" id="KW-0479">Metal-binding</keyword>
<keyword evidence="1" id="KW-0862">Zinc</keyword>